<keyword evidence="3" id="KW-1185">Reference proteome</keyword>
<feature type="compositionally biased region" description="Low complexity" evidence="1">
    <location>
        <begin position="429"/>
        <end position="441"/>
    </location>
</feature>
<name>A0A8T0SGB1_PANVG</name>
<gene>
    <name evidence="2" type="ORF">PVAP13_5KG140687</name>
</gene>
<feature type="compositionally biased region" description="Polar residues" evidence="1">
    <location>
        <begin position="408"/>
        <end position="423"/>
    </location>
</feature>
<proteinExistence type="predicted"/>
<feature type="region of interest" description="Disordered" evidence="1">
    <location>
        <begin position="322"/>
        <end position="368"/>
    </location>
</feature>
<organism evidence="2 3">
    <name type="scientific">Panicum virgatum</name>
    <name type="common">Blackwell switchgrass</name>
    <dbReference type="NCBI Taxonomy" id="38727"/>
    <lineage>
        <taxon>Eukaryota</taxon>
        <taxon>Viridiplantae</taxon>
        <taxon>Streptophyta</taxon>
        <taxon>Embryophyta</taxon>
        <taxon>Tracheophyta</taxon>
        <taxon>Spermatophyta</taxon>
        <taxon>Magnoliopsida</taxon>
        <taxon>Liliopsida</taxon>
        <taxon>Poales</taxon>
        <taxon>Poaceae</taxon>
        <taxon>PACMAD clade</taxon>
        <taxon>Panicoideae</taxon>
        <taxon>Panicodae</taxon>
        <taxon>Paniceae</taxon>
        <taxon>Panicinae</taxon>
        <taxon>Panicum</taxon>
        <taxon>Panicum sect. Hiantes</taxon>
    </lineage>
</organism>
<sequence>MAWNYADIDLHLAGGLPVAANTEAPILIHFGLFPVAIFEHGDKVYSHLTQDPAQFQKVQSKKAQKRASTKAKRERRNLMIEARTLFVVAEVKGNIQAEQQLRAKAANRRASIATLRFPMPTTVPDVPVPAVEHTEVELLEALEAISSNLRRHMSDACHASSPHPLRNYMRKYRKVQRLQQQISSRIAQISVPEEDWSLDTRDLADKVFNYPSKLEPPYNLFPDEWANKPTKIKELVRRTIMREYWKRRRSGKQPHLPGPTTAFNNGVSQYPSNWMSCHHVSVTGGASSLLETDNRFVALQPEVPAPRSDDVRQELRRLQDQVSRLGRRLQDYEAPRSTSTRTRRRREHPLPSHRPQHQRQTLAPRRRYSPPHAFQRRAAVLPPRWNQWSRHQDYSAPARPTQVWRVRGSTSESRPAQVSSPSPRQEIPTMAATTTQAAPGILPTPPIPPRAQYLLTENQCKRERRRRNRYALYQELEDLVLKHTQVRIRADGEVHQENDKITFRISSTLERDERYNYLLSRLTPKPRRSRMNDAVKREELPARQTPPTILQRGDNHVGATLNASSPKDQPEAVEPPTSMEGVEQASPEQHDDASFQVQEDVAITSRETIS</sequence>
<evidence type="ECO:0000256" key="1">
    <source>
        <dbReference type="SAM" id="MobiDB-lite"/>
    </source>
</evidence>
<dbReference type="AlphaFoldDB" id="A0A8T0SGB1"/>
<reference evidence="2" key="1">
    <citation type="submission" date="2020-05" db="EMBL/GenBank/DDBJ databases">
        <title>WGS assembly of Panicum virgatum.</title>
        <authorList>
            <person name="Lovell J.T."/>
            <person name="Jenkins J."/>
            <person name="Shu S."/>
            <person name="Juenger T.E."/>
            <person name="Schmutz J."/>
        </authorList>
    </citation>
    <scope>NUCLEOTIDE SEQUENCE</scope>
    <source>
        <strain evidence="2">AP13</strain>
    </source>
</reference>
<evidence type="ECO:0000313" key="3">
    <source>
        <dbReference type="Proteomes" id="UP000823388"/>
    </source>
</evidence>
<feature type="compositionally biased region" description="Basic and acidic residues" evidence="1">
    <location>
        <begin position="530"/>
        <end position="541"/>
    </location>
</feature>
<comment type="caution">
    <text evidence="2">The sequence shown here is derived from an EMBL/GenBank/DDBJ whole genome shotgun (WGS) entry which is preliminary data.</text>
</comment>
<accession>A0A8T0SGB1</accession>
<evidence type="ECO:0000313" key="2">
    <source>
        <dbReference type="EMBL" id="KAG2596115.1"/>
    </source>
</evidence>
<dbReference type="EMBL" id="CM029045">
    <property type="protein sequence ID" value="KAG2596115.1"/>
    <property type="molecule type" value="Genomic_DNA"/>
</dbReference>
<protein>
    <submittedName>
        <fullName evidence="2">Uncharacterized protein</fullName>
    </submittedName>
</protein>
<dbReference type="Proteomes" id="UP000823388">
    <property type="component" value="Chromosome 5K"/>
</dbReference>
<feature type="region of interest" description="Disordered" evidence="1">
    <location>
        <begin position="390"/>
        <end position="450"/>
    </location>
</feature>
<feature type="region of interest" description="Disordered" evidence="1">
    <location>
        <begin position="523"/>
        <end position="610"/>
    </location>
</feature>